<feature type="region of interest" description="Disordered" evidence="1">
    <location>
        <begin position="1280"/>
        <end position="1326"/>
    </location>
</feature>
<evidence type="ECO:0000256" key="1">
    <source>
        <dbReference type="SAM" id="MobiDB-lite"/>
    </source>
</evidence>
<dbReference type="OrthoDB" id="8453064at2"/>
<proteinExistence type="predicted"/>
<dbReference type="Gene3D" id="1.10.101.10">
    <property type="entry name" value="PGBD-like superfamily/PGBD"/>
    <property type="match status" value="1"/>
</dbReference>
<sequence length="1452" mass="154852">MTAREWMAALAVALATVASSAHSQSLIETYLADIGEIDRRNSSGAQLSDPAAILTQDRANVHRFGYRQAGDTSDGIFQSREMRARMPSLLARGSMSPAAQAALRSGAAARLEVQIWGQGTTPAYLTVDLAAAGQAAVADPVLSPAELSRSARSIQSALNARGFDAGPVDGQPGQRTRSAIAAFQRGIGAAPTGVLTRSELAMLTAGAPSAGPSFDCRRAGTPTEIAICANPSLAALDSALAAAWNAGGRRADQAAWLRSRDACGADVACLEHSMRSRVFALGGSPGQSQASGQVAPGQSTATGLGALASAPAAVATAPLSSGPRAHFDQGTLIDAPDGLARRLALLEIKRDPSALDDTSVLDAIRRLQNAETDPADRTFNAMNAIEKEDSRAALRAALLQEAETVRPVTPEDPLAVTLYSHSRPREFVEGTGLELVGGAPQMVLNARPYPIGSIVVTLPDEISGPLQISRSEAAAFIDRVSEEHSNGRQPRAVIWGQITRIGQDDSVESFARQVNQRGAPATFEPLRAELHFVAMDSSRRSILPLEPGSEPVHRWPLGGAEAPSGRQSALALAQSLGLPTVDGALDVPLPAQQRNAPGWGQFTAFAWLGQHPDAPREGNAFVGVARGLLSEADHRSFFGQPRYPSTDIVRSVTTAGYGSDPFQDEFARRDAKRVFFERYYDSILTNAPSWPVQVRHSVVLRLGTYNFDTESFPLQQMQGNLSNGQFRVVDLPADARNQGLASAERFGNLPAEIQVPPDQARVLRQMAQDGLVQLVWWADFDYSVDTSAIEQAFGSSRNNTMRTGQGTLQRIGIYAGAALDVEVLSFQVEDLLIPSPETPTEPAEPVASDFAREVAEAETSDGVAIAGHVARLLGAGGFETVAKLMPEVKQANEFDAPGAMQAATAQLRAGAETSLVIRSGIALGTYDLENGTFGFRADGLNLRTRQGDLQVTISLVGPDAFAPLEMDQATARYIVDQRSRNIMLLAELTPETAERTHARTQNISLLARPERIVFYTQDENNLPKVLGERRFDEANSEAEARIARRFEPGEFAGLDEIRVEVTPHITDLIALRDGYEPSVETLPDIVAAAWAARDAGLPGPAVFEAGQARPDPVWITRHREMLLSWLQAKAAALGQDFTVRVMGGNDRSCGSFREAYGHLDQQVMTAVPSLREDQSDLARRLREENGPMKVSRRYAITRTRPHAEQDRCTNDMVILVLEDAIHEGRPSAGAVATQIAFTLGAAERVEGTGKVPGLVLRGAATGTRIEMGDGTLGPLLTPAAVPETGDTQQSVDAAQQAEAPPSRDEQIAAAQARISPQPSLPQPEASADWPKITLESTGDAQRDLLGIAPGQSMQEAAAMLSALDGVEAVFETAMPPDGTVSAAQRALGYQRVYLRRGGTEALTIASWAPEGEVVGIMRRMALADGRLPFDRIVSALTDMRTAVRKSAAVAAG</sequence>
<dbReference type="InterPro" id="IPR036365">
    <property type="entry name" value="PGBD-like_sf"/>
</dbReference>
<evidence type="ECO:0000313" key="4">
    <source>
        <dbReference type="EMBL" id="PVA12015.1"/>
    </source>
</evidence>
<feature type="signal peptide" evidence="2">
    <location>
        <begin position="1"/>
        <end position="23"/>
    </location>
</feature>
<dbReference type="EMBL" id="QCYH01000001">
    <property type="protein sequence ID" value="PVA12015.1"/>
    <property type="molecule type" value="Genomic_DNA"/>
</dbReference>
<evidence type="ECO:0000259" key="3">
    <source>
        <dbReference type="Pfam" id="PF01471"/>
    </source>
</evidence>
<dbReference type="Pfam" id="PF01471">
    <property type="entry name" value="PG_binding_1"/>
    <property type="match status" value="1"/>
</dbReference>
<dbReference type="InterPro" id="IPR002477">
    <property type="entry name" value="Peptidoglycan-bd-like"/>
</dbReference>
<feature type="domain" description="Peptidoglycan binding-like" evidence="3">
    <location>
        <begin position="152"/>
        <end position="203"/>
    </location>
</feature>
<dbReference type="Proteomes" id="UP000244446">
    <property type="component" value="Unassembled WGS sequence"/>
</dbReference>
<protein>
    <recommendedName>
        <fullName evidence="3">Peptidoglycan binding-like domain-containing protein</fullName>
    </recommendedName>
</protein>
<dbReference type="RefSeq" id="WP_108690761.1">
    <property type="nucleotide sequence ID" value="NZ_QCYH01000001.1"/>
</dbReference>
<keyword evidence="5" id="KW-1185">Reference proteome</keyword>
<dbReference type="InterPro" id="IPR036366">
    <property type="entry name" value="PGBDSf"/>
</dbReference>
<organism evidence="4 5">
    <name type="scientific">Pelagivirga sediminicola</name>
    <dbReference type="NCBI Taxonomy" id="2170575"/>
    <lineage>
        <taxon>Bacteria</taxon>
        <taxon>Pseudomonadati</taxon>
        <taxon>Pseudomonadota</taxon>
        <taxon>Alphaproteobacteria</taxon>
        <taxon>Rhodobacterales</taxon>
        <taxon>Paracoccaceae</taxon>
        <taxon>Pelagivirga</taxon>
    </lineage>
</organism>
<feature type="chain" id="PRO_5015395556" description="Peptidoglycan binding-like domain-containing protein" evidence="2">
    <location>
        <begin position="24"/>
        <end position="1452"/>
    </location>
</feature>
<name>A0A2T7GC62_9RHOB</name>
<evidence type="ECO:0000313" key="5">
    <source>
        <dbReference type="Proteomes" id="UP000244446"/>
    </source>
</evidence>
<accession>A0A2T7GC62</accession>
<comment type="caution">
    <text evidence="4">The sequence shown here is derived from an EMBL/GenBank/DDBJ whole genome shotgun (WGS) entry which is preliminary data.</text>
</comment>
<gene>
    <name evidence="4" type="ORF">DC366_03600</name>
</gene>
<dbReference type="SUPFAM" id="SSF47090">
    <property type="entry name" value="PGBD-like"/>
    <property type="match status" value="1"/>
</dbReference>
<reference evidence="4 5" key="1">
    <citation type="submission" date="2018-04" db="EMBL/GenBank/DDBJ databases">
        <title>Pelagivirga bohaiensis gen. nov., sp. nov., a bacterium isolated from the Bohai Sea.</title>
        <authorList>
            <person name="Ji X."/>
        </authorList>
    </citation>
    <scope>NUCLEOTIDE SEQUENCE [LARGE SCALE GENOMIC DNA]</scope>
    <source>
        <strain evidence="4 5">BH-SD19</strain>
    </source>
</reference>
<evidence type="ECO:0000256" key="2">
    <source>
        <dbReference type="SAM" id="SignalP"/>
    </source>
</evidence>
<keyword evidence="2" id="KW-0732">Signal</keyword>